<accession>F0F5S0</accession>
<organism evidence="1 2">
    <name type="scientific">Prevotella multiformis DSM 16608</name>
    <dbReference type="NCBI Taxonomy" id="888743"/>
    <lineage>
        <taxon>Bacteria</taxon>
        <taxon>Pseudomonadati</taxon>
        <taxon>Bacteroidota</taxon>
        <taxon>Bacteroidia</taxon>
        <taxon>Bacteroidales</taxon>
        <taxon>Prevotellaceae</taxon>
        <taxon>Prevotella</taxon>
    </lineage>
</organism>
<proteinExistence type="predicted"/>
<dbReference type="HOGENOM" id="CLU_2524753_0_0_10"/>
<name>F0F5S0_9BACT</name>
<reference evidence="1 2" key="1">
    <citation type="submission" date="2011-01" db="EMBL/GenBank/DDBJ databases">
        <authorList>
            <person name="Muzny D."/>
            <person name="Qin X."/>
            <person name="Deng J."/>
            <person name="Jiang H."/>
            <person name="Liu Y."/>
            <person name="Qu J."/>
            <person name="Song X.-Z."/>
            <person name="Zhang L."/>
            <person name="Thornton R."/>
            <person name="Coyle M."/>
            <person name="Francisco L."/>
            <person name="Jackson L."/>
            <person name="Javaid M."/>
            <person name="Korchina V."/>
            <person name="Kovar C."/>
            <person name="Mata R."/>
            <person name="Mathew T."/>
            <person name="Ngo R."/>
            <person name="Nguyen L."/>
            <person name="Nguyen N."/>
            <person name="Okwuonu G."/>
            <person name="Ongeri F."/>
            <person name="Pham C."/>
            <person name="Simmons D."/>
            <person name="Wilczek-Boney K."/>
            <person name="Hale W."/>
            <person name="Jakkamsetti A."/>
            <person name="Pham P."/>
            <person name="Ruth R."/>
            <person name="San Lucas F."/>
            <person name="Warren J."/>
            <person name="Zhang J."/>
            <person name="Zhao Z."/>
            <person name="Zhou C."/>
            <person name="Zhu D."/>
            <person name="Lee S."/>
            <person name="Bess C."/>
            <person name="Blankenburg K."/>
            <person name="Forbes L."/>
            <person name="Fu Q."/>
            <person name="Gubbala S."/>
            <person name="Hirani K."/>
            <person name="Jayaseelan J.C."/>
            <person name="Lara F."/>
            <person name="Munidasa M."/>
            <person name="Palculict T."/>
            <person name="Patil S."/>
            <person name="Pu L.-L."/>
            <person name="Saada N."/>
            <person name="Tang L."/>
            <person name="Weissenberger G."/>
            <person name="Zhu Y."/>
            <person name="Hemphill L."/>
            <person name="Shang Y."/>
            <person name="Youmans B."/>
            <person name="Ayvaz T."/>
            <person name="Ross M."/>
            <person name="Santibanez J."/>
            <person name="Aqrawi P."/>
            <person name="Gross S."/>
            <person name="Joshi V."/>
            <person name="Fowler G."/>
            <person name="Nazareth L."/>
            <person name="Reid J."/>
            <person name="Worley K."/>
            <person name="Petrosino J."/>
            <person name="Highlander S."/>
            <person name="Gibbs R."/>
        </authorList>
    </citation>
    <scope>NUCLEOTIDE SEQUENCE [LARGE SCALE GENOMIC DNA]</scope>
    <source>
        <strain evidence="1 2">DSM 16608</strain>
    </source>
</reference>
<keyword evidence="2" id="KW-1185">Reference proteome</keyword>
<dbReference type="AlphaFoldDB" id="F0F5S0"/>
<comment type="caution">
    <text evidence="1">The sequence shown here is derived from an EMBL/GenBank/DDBJ whole genome shotgun (WGS) entry which is preliminary data.</text>
</comment>
<gene>
    <name evidence="1" type="ORF">HMPREF9141_0936</name>
</gene>
<sequence>MPERQRAFPGNNIDRQGYMKDVSLLFLSRPLGILFPTAGNPVPDRLGTAVPGLGNRRTAVLASAGSYTRCMSTARSSGLNFSMA</sequence>
<dbReference type="EMBL" id="AEWX01000014">
    <property type="protein sequence ID" value="EGC20457.1"/>
    <property type="molecule type" value="Genomic_DNA"/>
</dbReference>
<evidence type="ECO:0000313" key="2">
    <source>
        <dbReference type="Proteomes" id="UP000005697"/>
    </source>
</evidence>
<evidence type="ECO:0000313" key="1">
    <source>
        <dbReference type="EMBL" id="EGC20457.1"/>
    </source>
</evidence>
<dbReference type="Proteomes" id="UP000005697">
    <property type="component" value="Unassembled WGS sequence"/>
</dbReference>
<protein>
    <submittedName>
        <fullName evidence="1">Uncharacterized protein</fullName>
    </submittedName>
</protein>